<sequence>MAGQFPILPPVRLTEAQIAIARNIGQLQEDLRVARAEVETLRARLGHAELAAKAGQELQRQLQTLQSRCQRAEGSNSDLRAAAKAAEASANAAQGHVQQLIEQINNLTTQRDTAVAERNAARKHVQKLTAAAKAHAAPSSNAHQPVSQSHQPIVLPDGQLTAIYNLREPVRSQTWMRAMFTSGAPSGQGVDIGPYETYGLYQDAMVSQKGDRNLPPQEYPHFVALLGKTFPDIKAQYASESVHRLRWIGLQRRTQVSQ</sequence>
<dbReference type="EMBL" id="KV425900">
    <property type="protein sequence ID" value="KZW00487.1"/>
    <property type="molecule type" value="Genomic_DNA"/>
</dbReference>
<feature type="region of interest" description="Disordered" evidence="2">
    <location>
        <begin position="131"/>
        <end position="150"/>
    </location>
</feature>
<evidence type="ECO:0000256" key="2">
    <source>
        <dbReference type="SAM" id="MobiDB-lite"/>
    </source>
</evidence>
<evidence type="ECO:0000313" key="4">
    <source>
        <dbReference type="Proteomes" id="UP000077266"/>
    </source>
</evidence>
<protein>
    <submittedName>
        <fullName evidence="3">Uncharacterized protein</fullName>
    </submittedName>
</protein>
<proteinExistence type="predicted"/>
<gene>
    <name evidence="3" type="ORF">EXIGLDRAFT_142829</name>
</gene>
<feature type="compositionally biased region" description="Low complexity" evidence="2">
    <location>
        <begin position="131"/>
        <end position="143"/>
    </location>
</feature>
<keyword evidence="1" id="KW-0175">Coiled coil</keyword>
<accession>A0A165NB39</accession>
<keyword evidence="4" id="KW-1185">Reference proteome</keyword>
<feature type="coiled-coil region" evidence="1">
    <location>
        <begin position="24"/>
        <end position="117"/>
    </location>
</feature>
<dbReference type="AlphaFoldDB" id="A0A165NB39"/>
<dbReference type="Gene3D" id="1.10.287.1490">
    <property type="match status" value="1"/>
</dbReference>
<dbReference type="Proteomes" id="UP000077266">
    <property type="component" value="Unassembled WGS sequence"/>
</dbReference>
<evidence type="ECO:0000256" key="1">
    <source>
        <dbReference type="SAM" id="Coils"/>
    </source>
</evidence>
<organism evidence="3 4">
    <name type="scientific">Exidia glandulosa HHB12029</name>
    <dbReference type="NCBI Taxonomy" id="1314781"/>
    <lineage>
        <taxon>Eukaryota</taxon>
        <taxon>Fungi</taxon>
        <taxon>Dikarya</taxon>
        <taxon>Basidiomycota</taxon>
        <taxon>Agaricomycotina</taxon>
        <taxon>Agaricomycetes</taxon>
        <taxon>Auriculariales</taxon>
        <taxon>Exidiaceae</taxon>
        <taxon>Exidia</taxon>
    </lineage>
</organism>
<dbReference type="InParanoid" id="A0A165NB39"/>
<name>A0A165NB39_EXIGL</name>
<reference evidence="3 4" key="1">
    <citation type="journal article" date="2016" name="Mol. Biol. Evol.">
        <title>Comparative Genomics of Early-Diverging Mushroom-Forming Fungi Provides Insights into the Origins of Lignocellulose Decay Capabilities.</title>
        <authorList>
            <person name="Nagy L.G."/>
            <person name="Riley R."/>
            <person name="Tritt A."/>
            <person name="Adam C."/>
            <person name="Daum C."/>
            <person name="Floudas D."/>
            <person name="Sun H."/>
            <person name="Yadav J.S."/>
            <person name="Pangilinan J."/>
            <person name="Larsson K.H."/>
            <person name="Matsuura K."/>
            <person name="Barry K."/>
            <person name="Labutti K."/>
            <person name="Kuo R."/>
            <person name="Ohm R.A."/>
            <person name="Bhattacharya S.S."/>
            <person name="Shirouzu T."/>
            <person name="Yoshinaga Y."/>
            <person name="Martin F.M."/>
            <person name="Grigoriev I.V."/>
            <person name="Hibbett D.S."/>
        </authorList>
    </citation>
    <scope>NUCLEOTIDE SEQUENCE [LARGE SCALE GENOMIC DNA]</scope>
    <source>
        <strain evidence="3 4">HHB12029</strain>
    </source>
</reference>
<dbReference type="SUPFAM" id="SSF57997">
    <property type="entry name" value="Tropomyosin"/>
    <property type="match status" value="1"/>
</dbReference>
<evidence type="ECO:0000313" key="3">
    <source>
        <dbReference type="EMBL" id="KZW00487.1"/>
    </source>
</evidence>